<dbReference type="InterPro" id="IPR015943">
    <property type="entry name" value="WD40/YVTN_repeat-like_dom_sf"/>
</dbReference>
<organism evidence="1 2">
    <name type="scientific">Wandonia haliotis</name>
    <dbReference type="NCBI Taxonomy" id="574963"/>
    <lineage>
        <taxon>Bacteria</taxon>
        <taxon>Pseudomonadati</taxon>
        <taxon>Bacteroidota</taxon>
        <taxon>Flavobacteriia</taxon>
        <taxon>Flavobacteriales</taxon>
        <taxon>Crocinitomicaceae</taxon>
        <taxon>Wandonia</taxon>
    </lineage>
</organism>
<proteinExistence type="predicted"/>
<reference evidence="1 2" key="1">
    <citation type="journal article" date="2019" name="Int. J. Syst. Evol. Microbiol.">
        <title>The Global Catalogue of Microorganisms (GCM) 10K type strain sequencing project: providing services to taxonomists for standard genome sequencing and annotation.</title>
        <authorList>
            <consortium name="The Broad Institute Genomics Platform"/>
            <consortium name="The Broad Institute Genome Sequencing Center for Infectious Disease"/>
            <person name="Wu L."/>
            <person name="Ma J."/>
        </authorList>
    </citation>
    <scope>NUCLEOTIDE SEQUENCE [LARGE SCALE GENOMIC DNA]</scope>
    <source>
        <strain evidence="1 2">JCM 16083</strain>
    </source>
</reference>
<dbReference type="CDD" id="cd15482">
    <property type="entry name" value="Sialidase_non-viral"/>
    <property type="match status" value="1"/>
</dbReference>
<dbReference type="Gene3D" id="2.130.10.10">
    <property type="entry name" value="YVTN repeat-like/Quinoprotein amine dehydrogenase"/>
    <property type="match status" value="1"/>
</dbReference>
<evidence type="ECO:0000313" key="2">
    <source>
        <dbReference type="Proteomes" id="UP001501126"/>
    </source>
</evidence>
<keyword evidence="2" id="KW-1185">Reference proteome</keyword>
<gene>
    <name evidence="1" type="ORF">GCM10009118_14250</name>
</gene>
<dbReference type="Pfam" id="PF02012">
    <property type="entry name" value="BNR"/>
    <property type="match status" value="1"/>
</dbReference>
<evidence type="ECO:0000313" key="1">
    <source>
        <dbReference type="EMBL" id="GAA0875017.1"/>
    </source>
</evidence>
<comment type="caution">
    <text evidence="1">The sequence shown here is derived from an EMBL/GenBank/DDBJ whole genome shotgun (WGS) entry which is preliminary data.</text>
</comment>
<accession>A0ABN1MNZ4</accession>
<dbReference type="SUPFAM" id="SSF50939">
    <property type="entry name" value="Sialidases"/>
    <property type="match status" value="1"/>
</dbReference>
<dbReference type="Proteomes" id="UP001501126">
    <property type="component" value="Unassembled WGS sequence"/>
</dbReference>
<dbReference type="InterPro" id="IPR036278">
    <property type="entry name" value="Sialidase_sf"/>
</dbReference>
<name>A0ABN1MNZ4_9FLAO</name>
<protein>
    <submittedName>
        <fullName evidence="1">Sialidase family protein</fullName>
    </submittedName>
</protein>
<dbReference type="InterPro" id="IPR002860">
    <property type="entry name" value="BNR_rpt"/>
</dbReference>
<dbReference type="Gene3D" id="2.120.10.10">
    <property type="match status" value="1"/>
</dbReference>
<sequence>MIKVIGCAIALLTVAASCSTTGKLVQIPRPETALYPFSQVEPSIAINPVNPDQMIVGTVMDDYHYSEDGGKTWKSFTLQSPLGVYGDPVMLIDNTGRYYYFHLSNPPDGQWLDRIVCQKADAIGGEFDAGTSFVPNGKVHDKHWVDFDPVSGTIYMSWTQFDKYDSKDPADSSVILFSRSVDRGETWSAPERISYHAGDCLDGDNTVEGAVPAAGPNGEVYVAWTGPQGIMLNTSADGGKTWLEKETKVIDHPGGWSIDVPGINRCNGLPILVCDRSDSPHKGTLYINWADQKNGEDDTDIWLIKSTDGGATWSEPKRVNDDEPGKHQFFTWLTVDQSTGYLYTVFFDRRNHNDHGTDVYMAYSRDGGETFTNVKISEKPFYPDADMFFGDYNNIAAVNGEIRPVWPRMDEGKISLWIARIRESDLK</sequence>
<dbReference type="PROSITE" id="PS51257">
    <property type="entry name" value="PROKAR_LIPOPROTEIN"/>
    <property type="match status" value="1"/>
</dbReference>
<dbReference type="RefSeq" id="WP_343786036.1">
    <property type="nucleotide sequence ID" value="NZ_BAAAFH010000007.1"/>
</dbReference>
<dbReference type="EMBL" id="BAAAFH010000007">
    <property type="protein sequence ID" value="GAA0875017.1"/>
    <property type="molecule type" value="Genomic_DNA"/>
</dbReference>